<dbReference type="CDD" id="cd00161">
    <property type="entry name" value="beta-trefoil_Ricin-like"/>
    <property type="match status" value="1"/>
</dbReference>
<dbReference type="InterPro" id="IPR035992">
    <property type="entry name" value="Ricin_B-like_lectins"/>
</dbReference>
<dbReference type="RefSeq" id="WP_212533768.1">
    <property type="nucleotide sequence ID" value="NZ_JAGSOG010000424.1"/>
</dbReference>
<dbReference type="InterPro" id="IPR000772">
    <property type="entry name" value="Ricin_B_lectin"/>
</dbReference>
<keyword evidence="1" id="KW-0732">Signal</keyword>
<feature type="signal peptide" evidence="1">
    <location>
        <begin position="1"/>
        <end position="31"/>
    </location>
</feature>
<sequence>MITRTLMSGKVARRSARAFALAALTGSAALAAGGAAHADSIDISWSSTYLISASYDAQNVAVAGGSSSPGTRIIQWPTDDGAEQEWRFGNVIDNGQDIGTLIQNGGTGMCITTDGNAGDGVYEEECEATAASELFDVSGSLGSYDSIYNISNGLYLDVSGYSGNEGANIDLWYWNGQGNQSFVTVPF</sequence>
<evidence type="ECO:0000259" key="2">
    <source>
        <dbReference type="Pfam" id="PF00652"/>
    </source>
</evidence>
<dbReference type="SUPFAM" id="SSF50370">
    <property type="entry name" value="Ricin B-like lectins"/>
    <property type="match status" value="1"/>
</dbReference>
<proteinExistence type="predicted"/>
<accession>A0A941EW29</accession>
<feature type="chain" id="PRO_5039592924" evidence="1">
    <location>
        <begin position="32"/>
        <end position="187"/>
    </location>
</feature>
<comment type="caution">
    <text evidence="3">The sequence shown here is derived from an EMBL/GenBank/DDBJ whole genome shotgun (WGS) entry which is preliminary data.</text>
</comment>
<evidence type="ECO:0000313" key="4">
    <source>
        <dbReference type="Proteomes" id="UP000675781"/>
    </source>
</evidence>
<protein>
    <submittedName>
        <fullName evidence="3">RICIN domain-containing protein</fullName>
    </submittedName>
</protein>
<gene>
    <name evidence="3" type="ORF">KDL01_39080</name>
</gene>
<dbReference type="AlphaFoldDB" id="A0A941EW29"/>
<dbReference type="EMBL" id="JAGSOG010000424">
    <property type="protein sequence ID" value="MBR7839330.1"/>
    <property type="molecule type" value="Genomic_DNA"/>
</dbReference>
<name>A0A941EW29_9ACTN</name>
<dbReference type="PROSITE" id="PS50231">
    <property type="entry name" value="RICIN_B_LECTIN"/>
    <property type="match status" value="1"/>
</dbReference>
<dbReference type="Proteomes" id="UP000675781">
    <property type="component" value="Unassembled WGS sequence"/>
</dbReference>
<dbReference type="Gene3D" id="2.80.10.50">
    <property type="match status" value="2"/>
</dbReference>
<keyword evidence="4" id="KW-1185">Reference proteome</keyword>
<evidence type="ECO:0000256" key="1">
    <source>
        <dbReference type="SAM" id="SignalP"/>
    </source>
</evidence>
<reference evidence="3" key="1">
    <citation type="submission" date="2021-04" db="EMBL/GenBank/DDBJ databases">
        <title>Genome based classification of Actinospica acidithermotolerans sp. nov., an actinobacterium isolated from an Indonesian hot spring.</title>
        <authorList>
            <person name="Kusuma A.B."/>
            <person name="Putra K.E."/>
            <person name="Nafisah S."/>
            <person name="Loh J."/>
            <person name="Nouioui I."/>
            <person name="Goodfellow M."/>
        </authorList>
    </citation>
    <scope>NUCLEOTIDE SEQUENCE</scope>
    <source>
        <strain evidence="3">CSCA 57</strain>
    </source>
</reference>
<organism evidence="3 4">
    <name type="scientific">Actinospica durhamensis</name>
    <dbReference type="NCBI Taxonomy" id="1508375"/>
    <lineage>
        <taxon>Bacteria</taxon>
        <taxon>Bacillati</taxon>
        <taxon>Actinomycetota</taxon>
        <taxon>Actinomycetes</taxon>
        <taxon>Catenulisporales</taxon>
        <taxon>Actinospicaceae</taxon>
        <taxon>Actinospica</taxon>
    </lineage>
</organism>
<dbReference type="Pfam" id="PF00652">
    <property type="entry name" value="Ricin_B_lectin"/>
    <property type="match status" value="1"/>
</dbReference>
<evidence type="ECO:0000313" key="3">
    <source>
        <dbReference type="EMBL" id="MBR7839330.1"/>
    </source>
</evidence>
<feature type="domain" description="Ricin B lectin" evidence="2">
    <location>
        <begin position="59"/>
        <end position="182"/>
    </location>
</feature>